<proteinExistence type="inferred from homology"/>
<dbReference type="InterPro" id="IPR011032">
    <property type="entry name" value="GroES-like_sf"/>
</dbReference>
<evidence type="ECO:0000259" key="7">
    <source>
        <dbReference type="Pfam" id="PF08240"/>
    </source>
</evidence>
<protein>
    <recommendedName>
        <fullName evidence="10">Enoyl reductase (ER) domain-containing protein</fullName>
    </recommendedName>
</protein>
<dbReference type="GO" id="GO:0008270">
    <property type="term" value="F:zinc ion binding"/>
    <property type="evidence" value="ECO:0007669"/>
    <property type="project" value="InterPro"/>
</dbReference>
<gene>
    <name evidence="8" type="primary">TDEL0F02300</name>
    <name evidence="8" type="ORF">TDEL_0F02300</name>
</gene>
<evidence type="ECO:0000259" key="6">
    <source>
        <dbReference type="Pfam" id="PF00107"/>
    </source>
</evidence>
<keyword evidence="3 5" id="KW-0862">Zinc</keyword>
<dbReference type="EMBL" id="HE616747">
    <property type="protein sequence ID" value="CCE93041.1"/>
    <property type="molecule type" value="Genomic_DNA"/>
</dbReference>
<dbReference type="CDD" id="cd05283">
    <property type="entry name" value="CAD1"/>
    <property type="match status" value="1"/>
</dbReference>
<evidence type="ECO:0008006" key="10">
    <source>
        <dbReference type="Google" id="ProtNLM"/>
    </source>
</evidence>
<accession>G8ZWP7</accession>
<dbReference type="PROSITE" id="PS00065">
    <property type="entry name" value="D_2_HYDROXYACID_DH_1"/>
    <property type="match status" value="1"/>
</dbReference>
<dbReference type="RefSeq" id="XP_003682252.1">
    <property type="nucleotide sequence ID" value="XM_003682204.1"/>
</dbReference>
<dbReference type="SUPFAM" id="SSF51735">
    <property type="entry name" value="NAD(P)-binding Rossmann-fold domains"/>
    <property type="match status" value="1"/>
</dbReference>
<keyword evidence="9" id="KW-1185">Reference proteome</keyword>
<evidence type="ECO:0000256" key="5">
    <source>
        <dbReference type="RuleBase" id="RU361277"/>
    </source>
</evidence>
<organism evidence="8 9">
    <name type="scientific">Torulaspora delbrueckii</name>
    <name type="common">Yeast</name>
    <name type="synonym">Candida colliculosa</name>
    <dbReference type="NCBI Taxonomy" id="4950"/>
    <lineage>
        <taxon>Eukaryota</taxon>
        <taxon>Fungi</taxon>
        <taxon>Dikarya</taxon>
        <taxon>Ascomycota</taxon>
        <taxon>Saccharomycotina</taxon>
        <taxon>Saccharomycetes</taxon>
        <taxon>Saccharomycetales</taxon>
        <taxon>Saccharomycetaceae</taxon>
        <taxon>Torulaspora</taxon>
    </lineage>
</organism>
<dbReference type="InterPro" id="IPR002328">
    <property type="entry name" value="ADH_Zn_CS"/>
</dbReference>
<dbReference type="InterPro" id="IPR029752">
    <property type="entry name" value="D-isomer_DH_CS1"/>
</dbReference>
<evidence type="ECO:0000313" key="8">
    <source>
        <dbReference type="EMBL" id="CCE93041.1"/>
    </source>
</evidence>
<dbReference type="InterPro" id="IPR013149">
    <property type="entry name" value="ADH-like_C"/>
</dbReference>
<keyword evidence="2 5" id="KW-0479">Metal-binding</keyword>
<evidence type="ECO:0000256" key="1">
    <source>
        <dbReference type="ARBA" id="ARBA00001947"/>
    </source>
</evidence>
<dbReference type="InterPro" id="IPR013154">
    <property type="entry name" value="ADH-like_N"/>
</dbReference>
<comment type="similarity">
    <text evidence="5">Belongs to the zinc-containing alcohol dehydrogenase family.</text>
</comment>
<sequence length="379" mass="41313">MTVSVDYPREFKGFAITDPKDWDQPKLTSYEPKKFGEHDIDIEVECCGICASELFSLKNEWSNAPLACLSSSYGPKSQVVGHEVIGKVVKVGEKVTLAKLGQRVGLGAQASSCMQCGRCSSNNEQYCLKSVGTYCSRYPDGYVSQGGYASHVRAHEQFCFPIPDDVPSAFVAPLMCGGLTVYSPIKRNIEGVEKPKVGIIGIGGLGHMAIMIAKALGAEVTAFSRSNKKKDDAIKMGAQYFVATGEEENWSSRLADNFHLVLNCASSTTSLDLNAFVSILKVNCQLVSVGLPEKGETFDLSPFTFIRNGCSMGVSKLGSRQEAIELLDLASKHSFQPWVETIDVSEDGVHEGLTRLDRGDVRYRFTLVGFNKFFGTGFQ</sequence>
<dbReference type="Gene3D" id="3.90.180.10">
    <property type="entry name" value="Medium-chain alcohol dehydrogenases, catalytic domain"/>
    <property type="match status" value="1"/>
</dbReference>
<dbReference type="OrthoDB" id="1879366at2759"/>
<evidence type="ECO:0000313" key="9">
    <source>
        <dbReference type="Proteomes" id="UP000005627"/>
    </source>
</evidence>
<reference evidence="8 9" key="1">
    <citation type="journal article" date="2011" name="Proc. Natl. Acad. Sci. U.S.A.">
        <title>Evolutionary erosion of yeast sex chromosomes by mating-type switching accidents.</title>
        <authorList>
            <person name="Gordon J.L."/>
            <person name="Armisen D."/>
            <person name="Proux-Wera E."/>
            <person name="Oheigeartaigh S.S."/>
            <person name="Byrne K.P."/>
            <person name="Wolfe K.H."/>
        </authorList>
    </citation>
    <scope>NUCLEOTIDE SEQUENCE [LARGE SCALE GENOMIC DNA]</scope>
    <source>
        <strain evidence="9">ATCC 10662 / CBS 1146 / NBRC 0425 / NCYC 2629 / NRRL Y-866</strain>
    </source>
</reference>
<dbReference type="STRING" id="1076872.G8ZWP7"/>
<dbReference type="SUPFAM" id="SSF50129">
    <property type="entry name" value="GroES-like"/>
    <property type="match status" value="1"/>
</dbReference>
<dbReference type="PROSITE" id="PS00059">
    <property type="entry name" value="ADH_ZINC"/>
    <property type="match status" value="1"/>
</dbReference>
<keyword evidence="4" id="KW-0560">Oxidoreductase</keyword>
<dbReference type="PANTHER" id="PTHR42683">
    <property type="entry name" value="ALDEHYDE REDUCTASE"/>
    <property type="match status" value="1"/>
</dbReference>
<dbReference type="GO" id="GO:0016616">
    <property type="term" value="F:oxidoreductase activity, acting on the CH-OH group of donors, NAD or NADP as acceptor"/>
    <property type="evidence" value="ECO:0007669"/>
    <property type="project" value="InterPro"/>
</dbReference>
<dbReference type="InterPro" id="IPR036291">
    <property type="entry name" value="NAD(P)-bd_dom_sf"/>
</dbReference>
<dbReference type="Pfam" id="PF08240">
    <property type="entry name" value="ADH_N"/>
    <property type="match status" value="1"/>
</dbReference>
<dbReference type="FunFam" id="3.40.50.720:FF:000022">
    <property type="entry name" value="Cinnamyl alcohol dehydrogenase"/>
    <property type="match status" value="1"/>
</dbReference>
<feature type="domain" description="Alcohol dehydrogenase-like N-terminal" evidence="7">
    <location>
        <begin position="36"/>
        <end position="164"/>
    </location>
</feature>
<comment type="cofactor">
    <cofactor evidence="1 5">
        <name>Zn(2+)</name>
        <dbReference type="ChEBI" id="CHEBI:29105"/>
    </cofactor>
</comment>
<dbReference type="InterPro" id="IPR047109">
    <property type="entry name" value="CAD-like"/>
</dbReference>
<evidence type="ECO:0000256" key="4">
    <source>
        <dbReference type="ARBA" id="ARBA00023002"/>
    </source>
</evidence>
<dbReference type="AlphaFoldDB" id="G8ZWP7"/>
<dbReference type="eggNOG" id="KOG0023">
    <property type="taxonomic scope" value="Eukaryota"/>
</dbReference>
<evidence type="ECO:0000256" key="3">
    <source>
        <dbReference type="ARBA" id="ARBA00022833"/>
    </source>
</evidence>
<dbReference type="Proteomes" id="UP000005627">
    <property type="component" value="Chromosome 6"/>
</dbReference>
<feature type="domain" description="Alcohol dehydrogenase-like C-terminal" evidence="6">
    <location>
        <begin position="204"/>
        <end position="331"/>
    </location>
</feature>
<dbReference type="GeneID" id="11501501"/>
<dbReference type="InParanoid" id="G8ZWP7"/>
<dbReference type="HOGENOM" id="CLU_026673_20_2_1"/>
<dbReference type="Pfam" id="PF00107">
    <property type="entry name" value="ADH_zinc_N"/>
    <property type="match status" value="1"/>
</dbReference>
<name>G8ZWP7_TORDE</name>
<dbReference type="KEGG" id="tdl:TDEL_0F02300"/>
<dbReference type="Gene3D" id="3.40.50.720">
    <property type="entry name" value="NAD(P)-binding Rossmann-like Domain"/>
    <property type="match status" value="1"/>
</dbReference>
<evidence type="ECO:0000256" key="2">
    <source>
        <dbReference type="ARBA" id="ARBA00022723"/>
    </source>
</evidence>